<dbReference type="Gene3D" id="3.30.565.10">
    <property type="entry name" value="Histidine kinase-like ATPase, C-terminal domain"/>
    <property type="match status" value="1"/>
</dbReference>
<evidence type="ECO:0000256" key="4">
    <source>
        <dbReference type="ARBA" id="ARBA00022553"/>
    </source>
</evidence>
<comment type="catalytic activity">
    <reaction evidence="1">
        <text>ATP + protein L-histidine = ADP + protein N-phospho-L-histidine.</text>
        <dbReference type="EC" id="2.7.13.3"/>
    </reaction>
</comment>
<dbReference type="GO" id="GO:0000160">
    <property type="term" value="P:phosphorelay signal transduction system"/>
    <property type="evidence" value="ECO:0007669"/>
    <property type="project" value="TreeGrafter"/>
</dbReference>
<dbReference type="Proteomes" id="UP000460715">
    <property type="component" value="Unassembled WGS sequence"/>
</dbReference>
<dbReference type="Pfam" id="PF02518">
    <property type="entry name" value="HATPase_c"/>
    <property type="match status" value="1"/>
</dbReference>
<evidence type="ECO:0000313" key="13">
    <source>
        <dbReference type="Proteomes" id="UP000460715"/>
    </source>
</evidence>
<keyword evidence="8" id="KW-1133">Transmembrane helix</keyword>
<evidence type="ECO:0000256" key="9">
    <source>
        <dbReference type="ARBA" id="ARBA00023136"/>
    </source>
</evidence>
<evidence type="ECO:0000256" key="10">
    <source>
        <dbReference type="SAM" id="MobiDB-lite"/>
    </source>
</evidence>
<keyword evidence="13" id="KW-1185">Reference proteome</keyword>
<comment type="caution">
    <text evidence="12">The sequence shown here is derived from an EMBL/GenBank/DDBJ whole genome shotgun (WGS) entry which is preliminary data.</text>
</comment>
<gene>
    <name evidence="12" type="ORF">E0493_08260</name>
</gene>
<dbReference type="PROSITE" id="PS50109">
    <property type="entry name" value="HIS_KIN"/>
    <property type="match status" value="1"/>
</dbReference>
<feature type="region of interest" description="Disordered" evidence="10">
    <location>
        <begin position="84"/>
        <end position="107"/>
    </location>
</feature>
<evidence type="ECO:0000256" key="1">
    <source>
        <dbReference type="ARBA" id="ARBA00000085"/>
    </source>
</evidence>
<evidence type="ECO:0000256" key="7">
    <source>
        <dbReference type="ARBA" id="ARBA00022777"/>
    </source>
</evidence>
<evidence type="ECO:0000256" key="8">
    <source>
        <dbReference type="ARBA" id="ARBA00022989"/>
    </source>
</evidence>
<sequence length="178" mass="18972">MPPSIRSWPGRAAPPSRRSASPPSPPIWRRPMAFWPRTAGITLATSVAPGVTARGDRELLMQSPANLLENALRDTPPGTLIVVRVSDSRRQSGPEQSVEDDRPGIPPDARGQVLRPFHRLDPSRSDGGSGLGLALVAAVAKLHDAALELGASGREERGLRVTPWLPLLSREGIGPGRA</sequence>
<keyword evidence="12" id="KW-0547">Nucleotide-binding</keyword>
<dbReference type="GO" id="GO:0005524">
    <property type="term" value="F:ATP binding"/>
    <property type="evidence" value="ECO:0007669"/>
    <property type="project" value="UniProtKB-KW"/>
</dbReference>
<evidence type="ECO:0000256" key="2">
    <source>
        <dbReference type="ARBA" id="ARBA00004370"/>
    </source>
</evidence>
<dbReference type="SMART" id="SM00387">
    <property type="entry name" value="HATPase_c"/>
    <property type="match status" value="1"/>
</dbReference>
<evidence type="ECO:0000256" key="6">
    <source>
        <dbReference type="ARBA" id="ARBA00022692"/>
    </source>
</evidence>
<evidence type="ECO:0000313" key="12">
    <source>
        <dbReference type="EMBL" id="MXP63344.1"/>
    </source>
</evidence>
<accession>A0A845BB77</accession>
<feature type="compositionally biased region" description="Low complexity" evidence="10">
    <location>
        <begin position="1"/>
        <end position="21"/>
    </location>
</feature>
<dbReference type="PANTHER" id="PTHR45436">
    <property type="entry name" value="SENSOR HISTIDINE KINASE YKOH"/>
    <property type="match status" value="1"/>
</dbReference>
<protein>
    <recommendedName>
        <fullName evidence="3">histidine kinase</fullName>
        <ecNumber evidence="3">2.7.13.3</ecNumber>
    </recommendedName>
</protein>
<dbReference type="InterPro" id="IPR003594">
    <property type="entry name" value="HATPase_dom"/>
</dbReference>
<dbReference type="PANTHER" id="PTHR45436:SF5">
    <property type="entry name" value="SENSOR HISTIDINE KINASE TRCS"/>
    <property type="match status" value="1"/>
</dbReference>
<dbReference type="SUPFAM" id="SSF55874">
    <property type="entry name" value="ATPase domain of HSP90 chaperone/DNA topoisomerase II/histidine kinase"/>
    <property type="match status" value="1"/>
</dbReference>
<evidence type="ECO:0000259" key="11">
    <source>
        <dbReference type="PROSITE" id="PS50109"/>
    </source>
</evidence>
<keyword evidence="9" id="KW-0472">Membrane</keyword>
<dbReference type="AlphaFoldDB" id="A0A845BB77"/>
<evidence type="ECO:0000256" key="5">
    <source>
        <dbReference type="ARBA" id="ARBA00022679"/>
    </source>
</evidence>
<evidence type="ECO:0000256" key="3">
    <source>
        <dbReference type="ARBA" id="ARBA00012438"/>
    </source>
</evidence>
<keyword evidence="6" id="KW-0812">Transmembrane</keyword>
<name>A0A845BB77_9PROT</name>
<keyword evidence="4" id="KW-0597">Phosphoprotein</keyword>
<keyword evidence="12" id="KW-0067">ATP-binding</keyword>
<dbReference type="EC" id="2.7.13.3" evidence="3"/>
<comment type="subcellular location">
    <subcellularLocation>
        <location evidence="2">Membrane</location>
    </subcellularLocation>
</comment>
<feature type="domain" description="Histidine kinase" evidence="11">
    <location>
        <begin position="55"/>
        <end position="169"/>
    </location>
</feature>
<reference evidence="12 13" key="1">
    <citation type="submission" date="2019-03" db="EMBL/GenBank/DDBJ databases">
        <title>Roseomonas sp. a novel Roseomonas species isolated from Sea whip Gorgonian.</title>
        <authorList>
            <person name="Li F."/>
            <person name="Pan X."/>
            <person name="Huang S."/>
            <person name="Li Z."/>
            <person name="Meng B."/>
        </authorList>
    </citation>
    <scope>NUCLEOTIDE SEQUENCE [LARGE SCALE GENOMIC DNA]</scope>
    <source>
        <strain evidence="12 13">M0104</strain>
    </source>
</reference>
<proteinExistence type="predicted"/>
<dbReference type="GO" id="GO:0004673">
    <property type="term" value="F:protein histidine kinase activity"/>
    <property type="evidence" value="ECO:0007669"/>
    <property type="project" value="UniProtKB-EC"/>
</dbReference>
<keyword evidence="7" id="KW-0418">Kinase</keyword>
<organism evidence="12 13">
    <name type="scientific">Teichococcus coralli</name>
    <dbReference type="NCBI Taxonomy" id="2545983"/>
    <lineage>
        <taxon>Bacteria</taxon>
        <taxon>Pseudomonadati</taxon>
        <taxon>Pseudomonadota</taxon>
        <taxon>Alphaproteobacteria</taxon>
        <taxon>Acetobacterales</taxon>
        <taxon>Roseomonadaceae</taxon>
        <taxon>Roseomonas</taxon>
    </lineage>
</organism>
<dbReference type="InterPro" id="IPR050428">
    <property type="entry name" value="TCS_sensor_his_kinase"/>
</dbReference>
<keyword evidence="5" id="KW-0808">Transferase</keyword>
<dbReference type="InterPro" id="IPR005467">
    <property type="entry name" value="His_kinase_dom"/>
</dbReference>
<dbReference type="PRINTS" id="PR00344">
    <property type="entry name" value="BCTRLSENSOR"/>
</dbReference>
<dbReference type="InterPro" id="IPR004358">
    <property type="entry name" value="Sig_transdc_His_kin-like_C"/>
</dbReference>
<dbReference type="InterPro" id="IPR036890">
    <property type="entry name" value="HATPase_C_sf"/>
</dbReference>
<dbReference type="GO" id="GO:0005886">
    <property type="term" value="C:plasma membrane"/>
    <property type="evidence" value="ECO:0007669"/>
    <property type="project" value="TreeGrafter"/>
</dbReference>
<feature type="region of interest" description="Disordered" evidence="10">
    <location>
        <begin position="1"/>
        <end position="31"/>
    </location>
</feature>
<dbReference type="EMBL" id="SNVJ01000005">
    <property type="protein sequence ID" value="MXP63344.1"/>
    <property type="molecule type" value="Genomic_DNA"/>
</dbReference>